<evidence type="ECO:0000313" key="3">
    <source>
        <dbReference type="Proteomes" id="UP000295388"/>
    </source>
</evidence>
<dbReference type="Proteomes" id="UP000295388">
    <property type="component" value="Unassembled WGS sequence"/>
</dbReference>
<dbReference type="GO" id="GO:0017057">
    <property type="term" value="F:6-phosphogluconolactonase activity"/>
    <property type="evidence" value="ECO:0007669"/>
    <property type="project" value="TreeGrafter"/>
</dbReference>
<proteinExistence type="inferred from homology"/>
<organism evidence="2 3">
    <name type="scientific">Kribbella caucasensis</name>
    <dbReference type="NCBI Taxonomy" id="2512215"/>
    <lineage>
        <taxon>Bacteria</taxon>
        <taxon>Bacillati</taxon>
        <taxon>Actinomycetota</taxon>
        <taxon>Actinomycetes</taxon>
        <taxon>Propionibacteriales</taxon>
        <taxon>Kribbellaceae</taxon>
        <taxon>Kribbella</taxon>
    </lineage>
</organism>
<dbReference type="InterPro" id="IPR015943">
    <property type="entry name" value="WD40/YVTN_repeat-like_dom_sf"/>
</dbReference>
<dbReference type="GO" id="GO:0005829">
    <property type="term" value="C:cytosol"/>
    <property type="evidence" value="ECO:0007669"/>
    <property type="project" value="TreeGrafter"/>
</dbReference>
<evidence type="ECO:0000256" key="1">
    <source>
        <dbReference type="ARBA" id="ARBA00005564"/>
    </source>
</evidence>
<name>A0A4R6K5J7_9ACTN</name>
<dbReference type="Gene3D" id="2.130.10.10">
    <property type="entry name" value="YVTN repeat-like/Quinoprotein amine dehydrogenase"/>
    <property type="match status" value="1"/>
</dbReference>
<evidence type="ECO:0000313" key="2">
    <source>
        <dbReference type="EMBL" id="TDO43076.1"/>
    </source>
</evidence>
<comment type="similarity">
    <text evidence="1">Belongs to the cycloisomerase 2 family.</text>
</comment>
<reference evidence="2 3" key="1">
    <citation type="submission" date="2019-03" db="EMBL/GenBank/DDBJ databases">
        <title>Genomic Encyclopedia of Type Strains, Phase III (KMG-III): the genomes of soil and plant-associated and newly described type strains.</title>
        <authorList>
            <person name="Whitman W."/>
        </authorList>
    </citation>
    <scope>NUCLEOTIDE SEQUENCE [LARGE SCALE GENOMIC DNA]</scope>
    <source>
        <strain evidence="2 3">VKM Ac-2527</strain>
    </source>
</reference>
<dbReference type="EMBL" id="SNWQ01000019">
    <property type="protein sequence ID" value="TDO43076.1"/>
    <property type="molecule type" value="Genomic_DNA"/>
</dbReference>
<sequence length="351" mass="36662">MGWGSGTWQGGGMTSERIYVGSYTSQSGGGDGIAFGTTEVLSVVAETADPSFLTRSADHRFLYATNELEAGRVSAFAIEADGGLKFLNDQPTEGAHPCHLAVDPSGRFLLSANYSSGSVAIHPIAADGSLGTATQIVQREGTGPNKERQEGPHAHQVAFDPSGEYAFDVDLGTDLVYVSTLSSEGRLEEVGRLPVHPGAGPRHLVFRPGGGAAYIINELDSTLTVCSYQDGKLVIVQTVSTRPEGAEGDNFPAEVLISADGRFVYGSNRGDDTIAVFAVAADGLSVQLIQTIGTGGVWPRHLALGNDPAVLYAANERSDQLATFTVDQTSGVLTATGTPLPWPKPVCVLPA</sequence>
<accession>A0A4R6K5J7</accession>
<dbReference type="InterPro" id="IPR011048">
    <property type="entry name" value="Haem_d1_sf"/>
</dbReference>
<dbReference type="InterPro" id="IPR050282">
    <property type="entry name" value="Cycloisomerase_2"/>
</dbReference>
<dbReference type="PANTHER" id="PTHR30344:SF1">
    <property type="entry name" value="6-PHOSPHOGLUCONOLACTONASE"/>
    <property type="match status" value="1"/>
</dbReference>
<dbReference type="AlphaFoldDB" id="A0A4R6K5J7"/>
<dbReference type="Pfam" id="PF10282">
    <property type="entry name" value="Lactonase"/>
    <property type="match status" value="1"/>
</dbReference>
<protein>
    <submittedName>
        <fullName evidence="2">6-phosphogluconolactonase</fullName>
    </submittedName>
</protein>
<keyword evidence="3" id="KW-1185">Reference proteome</keyword>
<comment type="caution">
    <text evidence="2">The sequence shown here is derived from an EMBL/GenBank/DDBJ whole genome shotgun (WGS) entry which is preliminary data.</text>
</comment>
<gene>
    <name evidence="2" type="ORF">EV643_1199</name>
</gene>
<dbReference type="SUPFAM" id="SSF51004">
    <property type="entry name" value="C-terminal (heme d1) domain of cytochrome cd1-nitrite reductase"/>
    <property type="match status" value="1"/>
</dbReference>
<dbReference type="InterPro" id="IPR019405">
    <property type="entry name" value="Lactonase_7-beta_prop"/>
</dbReference>
<dbReference type="PANTHER" id="PTHR30344">
    <property type="entry name" value="6-PHOSPHOGLUCONOLACTONASE-RELATED"/>
    <property type="match status" value="1"/>
</dbReference>